<dbReference type="InterPro" id="IPR003414">
    <property type="entry name" value="PP_kinase"/>
</dbReference>
<name>A0A2T3HKU6_9SPHI</name>
<keyword evidence="6" id="KW-0460">Magnesium</keyword>
<keyword evidence="2 6" id="KW-0808">Transferase</keyword>
<keyword evidence="1 6" id="KW-0597">Phosphoprotein</keyword>
<comment type="cofactor">
    <cofactor evidence="6">
        <name>Mg(2+)</name>
        <dbReference type="ChEBI" id="CHEBI:18420"/>
    </cofactor>
</comment>
<evidence type="ECO:0000256" key="5">
    <source>
        <dbReference type="ARBA" id="ARBA00022840"/>
    </source>
</evidence>
<feature type="binding site" evidence="6">
    <location>
        <position position="555"/>
    </location>
    <ligand>
        <name>ATP</name>
        <dbReference type="ChEBI" id="CHEBI:30616"/>
    </ligand>
</feature>
<dbReference type="Pfam" id="PF17941">
    <property type="entry name" value="PP_kinase_C_1"/>
    <property type="match status" value="1"/>
</dbReference>
<evidence type="ECO:0000256" key="2">
    <source>
        <dbReference type="ARBA" id="ARBA00022679"/>
    </source>
</evidence>
<keyword evidence="4 6" id="KW-0418">Kinase</keyword>
<reference evidence="12 13" key="1">
    <citation type="submission" date="2018-03" db="EMBL/GenBank/DDBJ databases">
        <authorList>
            <person name="Keele B.F."/>
        </authorList>
    </citation>
    <scope>NUCLEOTIDE SEQUENCE [LARGE SCALE GENOMIC DNA]</scope>
    <source>
        <strain evidence="12 13">YL28-9</strain>
    </source>
</reference>
<dbReference type="SUPFAM" id="SSF56024">
    <property type="entry name" value="Phospholipase D/nuclease"/>
    <property type="match status" value="2"/>
</dbReference>
<feature type="binding site" evidence="6">
    <location>
        <position position="44"/>
    </location>
    <ligand>
        <name>ATP</name>
        <dbReference type="ChEBI" id="CHEBI:30616"/>
    </ligand>
</feature>
<comment type="caution">
    <text evidence="12">The sequence shown here is derived from an EMBL/GenBank/DDBJ whole genome shotgun (WGS) entry which is preliminary data.</text>
</comment>
<feature type="active site" description="Phosphohistidine intermediate" evidence="6">
    <location>
        <position position="423"/>
    </location>
</feature>
<dbReference type="Proteomes" id="UP000240912">
    <property type="component" value="Unassembled WGS sequence"/>
</dbReference>
<feature type="domain" description="Polyphosphate kinase C-terminal" evidence="10">
    <location>
        <begin position="494"/>
        <end position="659"/>
    </location>
</feature>
<dbReference type="GO" id="GO:0008976">
    <property type="term" value="F:polyphosphate kinase activity"/>
    <property type="evidence" value="ECO:0007669"/>
    <property type="project" value="UniProtKB-UniRule"/>
</dbReference>
<feature type="domain" description="Polyphosphate kinase middle" evidence="8">
    <location>
        <begin position="119"/>
        <end position="294"/>
    </location>
</feature>
<dbReference type="EC" id="2.7.4.1" evidence="6 7"/>
<dbReference type="InterPro" id="IPR025200">
    <property type="entry name" value="PPK_C_dom2"/>
</dbReference>
<dbReference type="PIRSF" id="PIRSF015589">
    <property type="entry name" value="PP_kinase"/>
    <property type="match status" value="1"/>
</dbReference>
<dbReference type="GO" id="GO:0005524">
    <property type="term" value="F:ATP binding"/>
    <property type="evidence" value="ECO:0007669"/>
    <property type="project" value="UniProtKB-KW"/>
</dbReference>
<dbReference type="GO" id="GO:0006799">
    <property type="term" value="P:polyphosphate biosynthetic process"/>
    <property type="evidence" value="ECO:0007669"/>
    <property type="project" value="UniProtKB-UniRule"/>
</dbReference>
<evidence type="ECO:0000259" key="8">
    <source>
        <dbReference type="Pfam" id="PF02503"/>
    </source>
</evidence>
<evidence type="ECO:0000313" key="13">
    <source>
        <dbReference type="Proteomes" id="UP000240912"/>
    </source>
</evidence>
<evidence type="ECO:0000259" key="11">
    <source>
        <dbReference type="Pfam" id="PF17941"/>
    </source>
</evidence>
<feature type="binding site" evidence="6">
    <location>
        <position position="363"/>
    </location>
    <ligand>
        <name>Mg(2+)</name>
        <dbReference type="ChEBI" id="CHEBI:18420"/>
    </ligand>
</feature>
<evidence type="ECO:0000256" key="6">
    <source>
        <dbReference type="HAMAP-Rule" id="MF_00347"/>
    </source>
</evidence>
<keyword evidence="6" id="KW-0479">Metal-binding</keyword>
<dbReference type="InterPro" id="IPR041108">
    <property type="entry name" value="PP_kinase_C_1"/>
</dbReference>
<feature type="binding site" evidence="6">
    <location>
        <position position="393"/>
    </location>
    <ligand>
        <name>Mg(2+)</name>
        <dbReference type="ChEBI" id="CHEBI:18420"/>
    </ligand>
</feature>
<feature type="binding site" evidence="6">
    <location>
        <position position="583"/>
    </location>
    <ligand>
        <name>ATP</name>
        <dbReference type="ChEBI" id="CHEBI:30616"/>
    </ligand>
</feature>
<keyword evidence="13" id="KW-1185">Reference proteome</keyword>
<feature type="domain" description="Polyphosphate kinase C-terminal" evidence="11">
    <location>
        <begin position="320"/>
        <end position="482"/>
    </location>
</feature>
<dbReference type="Pfam" id="PF13090">
    <property type="entry name" value="PP_kinase_C"/>
    <property type="match status" value="1"/>
</dbReference>
<dbReference type="Gene3D" id="3.30.870.10">
    <property type="entry name" value="Endonuclease Chain A"/>
    <property type="match status" value="2"/>
</dbReference>
<dbReference type="EMBL" id="PYLS01000005">
    <property type="protein sequence ID" value="PST83011.1"/>
    <property type="molecule type" value="Genomic_DNA"/>
</dbReference>
<evidence type="ECO:0000259" key="9">
    <source>
        <dbReference type="Pfam" id="PF13089"/>
    </source>
</evidence>
<dbReference type="NCBIfam" id="TIGR03705">
    <property type="entry name" value="poly_P_kin"/>
    <property type="match status" value="1"/>
</dbReference>
<dbReference type="HAMAP" id="MF_00347">
    <property type="entry name" value="Polyphosphate_kinase"/>
    <property type="match status" value="1"/>
</dbReference>
<dbReference type="OrthoDB" id="9761456at2"/>
<dbReference type="Gene3D" id="1.20.58.310">
    <property type="entry name" value="Polyphosphate kinase N-terminal domain"/>
    <property type="match status" value="1"/>
</dbReference>
<dbReference type="SUPFAM" id="SSF140356">
    <property type="entry name" value="PPK N-terminal domain-like"/>
    <property type="match status" value="1"/>
</dbReference>
<comment type="PTM">
    <text evidence="6 7">An intermediate of this reaction is the autophosphorylated ppk in which a phosphate is covalently linked to a histidine residue through a N-P bond.</text>
</comment>
<dbReference type="CDD" id="cd09167">
    <property type="entry name" value="PLDc_EcPPK1_C2_like"/>
    <property type="match status" value="1"/>
</dbReference>
<sequence>MIEALFFNRDLSWIGFNARVLSEAGKPAVPLLERIRFLAIFSSNLDEFYRVRMPVLMALHARVDPGDGVPVPVLGEASKRIAVLQKQFGRVLNQEIIPQLARLGIDFYYGSPVPTRVSAALREVFFNEVLGLLQVSRIEPGARLPLVENNRLYQLVVAEDEQGNEVLFLVNIPAEDAGRFFRLADAGREQIFFLEDMVRHHLEDLLKGYRVLDSFNLKITRNAELSIGEEYGEELPAVLEARLQQRELGSATRLLYQPGLALRHLYAMISALGLETAMLVEGGRYHNLKDLADLPLPAQVPAYAPWSALKNVDIGSSGSLFDQISAKDLFLHTPYQDYRPVLRFFNEAATDPGVEEIWVTLYRVATQSKIARSLVTAARNGKQVIVLVELKARFDEANNIKWAKTMKAAGVTILYSRFDQKVHAKIALIKRVDSDGPGYLGLLATGNLNETTARFYTDHVLLTADQQLLAELRQLFLLLKTKDRLAPQPHFGHLLVAGFNLQQRFLDLISAEINEARAGRPALIMLKMNNLEEKVLISKLYEASCAGVEVRLIVRSICCLIPGVPGMSENIKVRRIVGRYLEHGRIFIFGNAARGQIFLGSADWMNRNIYNRIEVCFPLRDPLLQQEMREMMRLYLADDVQAVDLNSKLENEVPLRSNEPLDAQAAIYSFLAANKSTPRHESNP</sequence>
<dbReference type="PANTHER" id="PTHR30218:SF0">
    <property type="entry name" value="POLYPHOSPHATE KINASE"/>
    <property type="match status" value="1"/>
</dbReference>
<proteinExistence type="inferred from homology"/>
<feature type="domain" description="Polyphosphate kinase N-terminal" evidence="9">
    <location>
        <begin position="6"/>
        <end position="107"/>
    </location>
</feature>
<comment type="catalytic activity">
    <reaction evidence="6 7">
        <text>[phosphate](n) + ATP = [phosphate](n+1) + ADP</text>
        <dbReference type="Rhea" id="RHEA:19573"/>
        <dbReference type="Rhea" id="RHEA-COMP:9859"/>
        <dbReference type="Rhea" id="RHEA-COMP:14280"/>
        <dbReference type="ChEBI" id="CHEBI:16838"/>
        <dbReference type="ChEBI" id="CHEBI:30616"/>
        <dbReference type="ChEBI" id="CHEBI:456216"/>
        <dbReference type="EC" id="2.7.4.1"/>
    </reaction>
</comment>
<evidence type="ECO:0000256" key="7">
    <source>
        <dbReference type="RuleBase" id="RU003800"/>
    </source>
</evidence>
<protein>
    <recommendedName>
        <fullName evidence="6 7">Polyphosphate kinase</fullName>
        <ecNumber evidence="6 7">2.7.4.1</ecNumber>
    </recommendedName>
    <alternativeName>
        <fullName evidence="6">ATP-polyphosphate phosphotransferase</fullName>
    </alternativeName>
    <alternativeName>
        <fullName evidence="6">Polyphosphoric acid kinase</fullName>
    </alternativeName>
</protein>
<dbReference type="Pfam" id="PF02503">
    <property type="entry name" value="PP_kinase"/>
    <property type="match status" value="1"/>
</dbReference>
<gene>
    <name evidence="12" type="primary">ppk1</name>
    <name evidence="6" type="synonym">ppk</name>
    <name evidence="12" type="ORF">C7T94_10315</name>
</gene>
<dbReference type="GO" id="GO:0009358">
    <property type="term" value="C:polyphosphate kinase complex"/>
    <property type="evidence" value="ECO:0007669"/>
    <property type="project" value="InterPro"/>
</dbReference>
<feature type="binding site" evidence="6">
    <location>
        <position position="456"/>
    </location>
    <ligand>
        <name>ATP</name>
        <dbReference type="ChEBI" id="CHEBI:30616"/>
    </ligand>
</feature>
<evidence type="ECO:0000256" key="4">
    <source>
        <dbReference type="ARBA" id="ARBA00022777"/>
    </source>
</evidence>
<evidence type="ECO:0000313" key="12">
    <source>
        <dbReference type="EMBL" id="PST83011.1"/>
    </source>
</evidence>
<dbReference type="AlphaFoldDB" id="A0A2T3HKU6"/>
<dbReference type="InterPro" id="IPR024953">
    <property type="entry name" value="PP_kinase_middle"/>
</dbReference>
<keyword evidence="5 6" id="KW-0067">ATP-binding</keyword>
<keyword evidence="3 6" id="KW-0547">Nucleotide-binding</keyword>
<comment type="function">
    <text evidence="6 7">Catalyzes the reversible transfer of the terminal phosphate of ATP to form a long-chain polyphosphate (polyP).</text>
</comment>
<comment type="similarity">
    <text evidence="6 7">Belongs to the polyphosphate kinase 1 (PPK1) family.</text>
</comment>
<accession>A0A2T3HKU6</accession>
<dbReference type="SUPFAM" id="SSF143724">
    <property type="entry name" value="PHP14-like"/>
    <property type="match status" value="1"/>
</dbReference>
<dbReference type="Gene3D" id="3.30.1840.10">
    <property type="entry name" value="Polyphosphate kinase middle domain"/>
    <property type="match status" value="1"/>
</dbReference>
<dbReference type="Pfam" id="PF13089">
    <property type="entry name" value="PP_kinase_N"/>
    <property type="match status" value="1"/>
</dbReference>
<dbReference type="InterPro" id="IPR036830">
    <property type="entry name" value="PP_kinase_middle_dom_sf"/>
</dbReference>
<dbReference type="GO" id="GO:0046872">
    <property type="term" value="F:metal ion binding"/>
    <property type="evidence" value="ECO:0007669"/>
    <property type="project" value="UniProtKB-KW"/>
</dbReference>
<evidence type="ECO:0000256" key="1">
    <source>
        <dbReference type="ARBA" id="ARBA00022553"/>
    </source>
</evidence>
<dbReference type="NCBIfam" id="NF003917">
    <property type="entry name" value="PRK05443.1-1"/>
    <property type="match status" value="1"/>
</dbReference>
<evidence type="ECO:0000259" key="10">
    <source>
        <dbReference type="Pfam" id="PF13090"/>
    </source>
</evidence>
<dbReference type="PANTHER" id="PTHR30218">
    <property type="entry name" value="POLYPHOSPHATE KINASE"/>
    <property type="match status" value="1"/>
</dbReference>
<dbReference type="RefSeq" id="WP_107215271.1">
    <property type="nucleotide sequence ID" value="NZ_KZ686269.1"/>
</dbReference>
<dbReference type="InterPro" id="IPR025198">
    <property type="entry name" value="PPK_N_dom"/>
</dbReference>
<dbReference type="InterPro" id="IPR036832">
    <property type="entry name" value="PPK_N_dom_sf"/>
</dbReference>
<evidence type="ECO:0000256" key="3">
    <source>
        <dbReference type="ARBA" id="ARBA00022741"/>
    </source>
</evidence>
<organism evidence="12 13">
    <name type="scientific">Pedobacter yulinensis</name>
    <dbReference type="NCBI Taxonomy" id="2126353"/>
    <lineage>
        <taxon>Bacteria</taxon>
        <taxon>Pseudomonadati</taxon>
        <taxon>Bacteroidota</taxon>
        <taxon>Sphingobacteriia</taxon>
        <taxon>Sphingobacteriales</taxon>
        <taxon>Sphingobacteriaceae</taxon>
        <taxon>Pedobacter</taxon>
    </lineage>
</organism>